<evidence type="ECO:0000313" key="1">
    <source>
        <dbReference type="EMBL" id="AOE44519.1"/>
    </source>
</evidence>
<dbReference type="CDD" id="cd00525">
    <property type="entry name" value="AE_Prim_S_like"/>
    <property type="match status" value="1"/>
</dbReference>
<dbReference type="Proteomes" id="UP000203357">
    <property type="component" value="Segment"/>
</dbReference>
<dbReference type="RefSeq" id="YP_009290970.1">
    <property type="nucleotide sequence ID" value="NC_031109.1"/>
</dbReference>
<dbReference type="KEGG" id="vg:29067901"/>
<accession>A0A1B3B0K0</accession>
<organism evidence="1 2">
    <name type="scientific">Gordonia phage Jumbo</name>
    <dbReference type="NCBI Taxonomy" id="1887650"/>
    <lineage>
        <taxon>Viruses</taxon>
        <taxon>Duplodnaviria</taxon>
        <taxon>Heunggongvirae</taxon>
        <taxon>Uroviricota</taxon>
        <taxon>Caudoviricetes</taxon>
        <taxon>Gorjumvirus</taxon>
        <taxon>Gorjumvirus jumbo</taxon>
    </lineage>
</organism>
<gene>
    <name evidence="1" type="primary">5</name>
    <name evidence="1" type="ORF">SEA_JUMBO_5</name>
</gene>
<dbReference type="OrthoDB" id="15672at10239"/>
<name>A0A1B3B0K0_9CAUD</name>
<dbReference type="GeneID" id="29067901"/>
<evidence type="ECO:0000313" key="2">
    <source>
        <dbReference type="Proteomes" id="UP000203357"/>
    </source>
</evidence>
<keyword evidence="2" id="KW-1185">Reference proteome</keyword>
<proteinExistence type="predicted"/>
<dbReference type="SUPFAM" id="SSF56747">
    <property type="entry name" value="Prim-pol domain"/>
    <property type="match status" value="1"/>
</dbReference>
<dbReference type="EMBL" id="KX557281">
    <property type="protein sequence ID" value="AOE44519.1"/>
    <property type="molecule type" value="Genomic_DNA"/>
</dbReference>
<protein>
    <recommendedName>
        <fullName evidence="3">DNA primase</fullName>
    </recommendedName>
</protein>
<evidence type="ECO:0008006" key="3">
    <source>
        <dbReference type="Google" id="ProtNLM"/>
    </source>
</evidence>
<reference evidence="2" key="1">
    <citation type="submission" date="2016-07" db="EMBL/GenBank/DDBJ databases">
        <authorList>
            <person name="Florea S."/>
            <person name="Webb J.S."/>
            <person name="Jaromczyk J."/>
            <person name="Schardl C.L."/>
        </authorList>
    </citation>
    <scope>NUCLEOTIDE SEQUENCE [LARGE SCALE GENOMIC DNA]</scope>
</reference>
<sequence>MTLLFDPRDRHLQGALSRLLIARPDVVAIQRQHGGYAPLHADGCPCASCNPAPTFAQEPDPPIAPVFKEWTYGVMEWHLLGQDTCGHYVLNGDKAKFFCFDLDFTTKNTKQLNNPREHWTKTDGQDPWLRWQLAAMTQLLTYRIERAGFHTMATFSGSKGVHVYGFIHPGQVSLASDLREAALWVLKEMGYFWLPKNSAGINFQGNPACELFCLFDLEVFPKQNSVEPGGFGNLMRMELGINRKSGKPGFIIDTHNSNYSLEPAQPLPVLENLLNQV</sequence>